<evidence type="ECO:0000313" key="1">
    <source>
        <dbReference type="EMBL" id="NNJ26329.1"/>
    </source>
</evidence>
<accession>A0ABX1VF24</accession>
<organism evidence="1 2">
    <name type="scientific">Alienimonas chondri</name>
    <dbReference type="NCBI Taxonomy" id="2681879"/>
    <lineage>
        <taxon>Bacteria</taxon>
        <taxon>Pseudomonadati</taxon>
        <taxon>Planctomycetota</taxon>
        <taxon>Planctomycetia</taxon>
        <taxon>Planctomycetales</taxon>
        <taxon>Planctomycetaceae</taxon>
        <taxon>Alienimonas</taxon>
    </lineage>
</organism>
<reference evidence="1 2" key="1">
    <citation type="journal article" date="2020" name="Syst. Appl. Microbiol.">
        <title>Alienimonas chondri sp. nov., a novel planctomycete isolated from the biofilm of the red alga Chondrus crispus.</title>
        <authorList>
            <person name="Vitorino I."/>
            <person name="Albuquerque L."/>
            <person name="Wiegand S."/>
            <person name="Kallscheuer N."/>
            <person name="da Costa M.S."/>
            <person name="Lobo-da-Cunha A."/>
            <person name="Jogler C."/>
            <person name="Lage O.M."/>
        </authorList>
    </citation>
    <scope>NUCLEOTIDE SEQUENCE [LARGE SCALE GENOMIC DNA]</scope>
    <source>
        <strain evidence="1 2">LzC2</strain>
    </source>
</reference>
<evidence type="ECO:0000313" key="2">
    <source>
        <dbReference type="Proteomes" id="UP000609651"/>
    </source>
</evidence>
<proteinExistence type="predicted"/>
<sequence length="394" mass="43356">MHAALLLTAALACPFCEAPGLTLSDQLAESDIVILGEWLEADRGGDASPAFTRYLVKKSLKGPYMPGKKLKLRGYQSGELGETLLLTAGGGEFPEWDLPVPISADGFAYLKNNPGPDSPPEDRLRYYLKHLQHPDDLVASDAYGEFGNVPFEEVEAIKDELPREKLAVWILDPETDPSRLAFYGMLLGLCGEPGDADILRAKIFEGTDEFRIGIDGLMSGLLLLTGEEGLKELEDAKLRPKYIPGPNGEPLTDENGEPIPVPFSEVYAAMQAVRFMWTYGGDRIPAERLKEALRLQLAYSDLAEVVIADLSRWKDWAAMERIAGLYTKEGYDVPAVKRAIISYLLEAERDVPEDAAEGPSEPPHVVAAKKHLAAIEAEDPELVKRARDTLYSVF</sequence>
<dbReference type="EMBL" id="WTPX01000073">
    <property type="protein sequence ID" value="NNJ26329.1"/>
    <property type="molecule type" value="Genomic_DNA"/>
</dbReference>
<dbReference type="RefSeq" id="WP_171187258.1">
    <property type="nucleotide sequence ID" value="NZ_WTPX01000073.1"/>
</dbReference>
<dbReference type="Proteomes" id="UP000609651">
    <property type="component" value="Unassembled WGS sequence"/>
</dbReference>
<protein>
    <recommendedName>
        <fullName evidence="3">HEAT repeat domain-containing protein</fullName>
    </recommendedName>
</protein>
<keyword evidence="2" id="KW-1185">Reference proteome</keyword>
<evidence type="ECO:0008006" key="3">
    <source>
        <dbReference type="Google" id="ProtNLM"/>
    </source>
</evidence>
<gene>
    <name evidence="1" type="ORF">LzC2_24120</name>
</gene>
<name>A0ABX1VF24_9PLAN</name>
<comment type="caution">
    <text evidence="1">The sequence shown here is derived from an EMBL/GenBank/DDBJ whole genome shotgun (WGS) entry which is preliminary data.</text>
</comment>